<name>A0A4R4BK31_BACTU</name>
<reference evidence="1 2" key="1">
    <citation type="submission" date="2019-03" db="EMBL/GenBank/DDBJ databases">
        <title>Above-ground endophytic microbial communities from plants in different locations in the United States.</title>
        <authorList>
            <person name="Frank C."/>
        </authorList>
    </citation>
    <scope>NUCLEOTIDE SEQUENCE [LARGE SCALE GENOMIC DNA]</scope>
    <source>
        <strain evidence="1 2">LP_2_YM</strain>
    </source>
</reference>
<dbReference type="AlphaFoldDB" id="A0A4R4BK31"/>
<comment type="caution">
    <text evidence="1">The sequence shown here is derived from an EMBL/GenBank/DDBJ whole genome shotgun (WGS) entry which is preliminary data.</text>
</comment>
<organism evidence="1 2">
    <name type="scientific">Bacillus thuringiensis</name>
    <dbReference type="NCBI Taxonomy" id="1428"/>
    <lineage>
        <taxon>Bacteria</taxon>
        <taxon>Bacillati</taxon>
        <taxon>Bacillota</taxon>
        <taxon>Bacilli</taxon>
        <taxon>Bacillales</taxon>
        <taxon>Bacillaceae</taxon>
        <taxon>Bacillus</taxon>
        <taxon>Bacillus cereus group</taxon>
    </lineage>
</organism>
<evidence type="ECO:0000313" key="2">
    <source>
        <dbReference type="Proteomes" id="UP000295285"/>
    </source>
</evidence>
<dbReference type="RefSeq" id="WP_131931496.1">
    <property type="nucleotide sequence ID" value="NZ_SMDF01000001.1"/>
</dbReference>
<gene>
    <name evidence="1" type="ORF">EC910_101273</name>
</gene>
<dbReference type="EMBL" id="SMDG01000001">
    <property type="protein sequence ID" value="TCW59643.1"/>
    <property type="molecule type" value="Genomic_DNA"/>
</dbReference>
<protein>
    <submittedName>
        <fullName evidence="1">Uncharacterized protein</fullName>
    </submittedName>
</protein>
<proteinExistence type="predicted"/>
<sequence length="66" mass="7349">MNFTKWQLEVLSELVSEKSKEAYRPGNTTGNVTINGRSYQAFPESAGDENNLKSLDDKLQAALQSK</sequence>
<evidence type="ECO:0000313" key="1">
    <source>
        <dbReference type="EMBL" id="TCW59643.1"/>
    </source>
</evidence>
<accession>A0A4R4BK31</accession>
<dbReference type="Proteomes" id="UP000295285">
    <property type="component" value="Unassembled WGS sequence"/>
</dbReference>